<proteinExistence type="predicted"/>
<reference evidence="1" key="1">
    <citation type="submission" date="2014-02" db="EMBL/GenBank/DDBJ databases">
        <authorList>
            <person name="Genoscope - CEA"/>
        </authorList>
    </citation>
    <scope>NUCLEOTIDE SEQUENCE</scope>
    <source>
        <strain evidence="1">LS3</strain>
    </source>
</reference>
<organism evidence="1">
    <name type="scientific">Blastobotrys adeninivorans</name>
    <name type="common">Yeast</name>
    <name type="synonym">Arxula adeninivorans</name>
    <dbReference type="NCBI Taxonomy" id="409370"/>
    <lineage>
        <taxon>Eukaryota</taxon>
        <taxon>Fungi</taxon>
        <taxon>Dikarya</taxon>
        <taxon>Ascomycota</taxon>
        <taxon>Saccharomycotina</taxon>
        <taxon>Dipodascomycetes</taxon>
        <taxon>Dipodascales</taxon>
        <taxon>Trichomonascaceae</taxon>
        <taxon>Blastobotrys</taxon>
    </lineage>
</organism>
<evidence type="ECO:0000313" key="1">
    <source>
        <dbReference type="EMBL" id="CDP33759.1"/>
    </source>
</evidence>
<accession>A0A060SZ32</accession>
<dbReference type="EMBL" id="HG937691">
    <property type="protein sequence ID" value="CDP33759.1"/>
    <property type="molecule type" value="Genomic_DNA"/>
</dbReference>
<sequence length="113" mass="13368">MHKSLHLKSLELTYAQPAKLQGITKEKSSQEKTLIFSSLSASDEPKWSRRRNILNKTLSYFHMTVHFYPHISQFFNVSKLSAADTEGAYISYFEWWTGRTLLYVHVYLKHDRR</sequence>
<reference evidence="1" key="2">
    <citation type="submission" date="2014-06" db="EMBL/GenBank/DDBJ databases">
        <title>The complete genome of Blastobotrys (Arxula) adeninivorans LS3 - a yeast of biotechnological interest.</title>
        <authorList>
            <person name="Kunze G."/>
            <person name="Gaillardin C."/>
            <person name="Czernicka M."/>
            <person name="Durrens P."/>
            <person name="Martin T."/>
            <person name="Boer E."/>
            <person name="Gabaldon T."/>
            <person name="Cruz J."/>
            <person name="Talla E."/>
            <person name="Marck C."/>
            <person name="Goffeau A."/>
            <person name="Barbe V."/>
            <person name="Baret P."/>
            <person name="Baronian K."/>
            <person name="Beier S."/>
            <person name="Bleykasten C."/>
            <person name="Bode R."/>
            <person name="Casaregola S."/>
            <person name="Despons L."/>
            <person name="Fairhead C."/>
            <person name="Giersberg M."/>
            <person name="Gierski P."/>
            <person name="Hahnel U."/>
            <person name="Hartmann A."/>
            <person name="Jankowska D."/>
            <person name="Jubin C."/>
            <person name="Jung P."/>
            <person name="Lafontaine I."/>
            <person name="Leh-Louis V."/>
            <person name="Lemaire M."/>
            <person name="Marcet-Houben M."/>
            <person name="Mascher M."/>
            <person name="Morel G."/>
            <person name="Richard G.-F."/>
            <person name="Riechen J."/>
            <person name="Sacerdot C."/>
            <person name="Sarkar A."/>
            <person name="Savel G."/>
            <person name="Schacherer J."/>
            <person name="Sherman D."/>
            <person name="Straub M.-L."/>
            <person name="Stein N."/>
            <person name="Thierry A."/>
            <person name="Trautwein-Schult A."/>
            <person name="Westhof E."/>
            <person name="Worch S."/>
            <person name="Dujon B."/>
            <person name="Souciet J.-L."/>
            <person name="Wincker P."/>
            <person name="Scholz U."/>
            <person name="Neuveglise N."/>
        </authorList>
    </citation>
    <scope>NUCLEOTIDE SEQUENCE</scope>
    <source>
        <strain evidence="1">LS3</strain>
    </source>
</reference>
<dbReference type="AlphaFoldDB" id="A0A060SZ32"/>
<name>A0A060SZ32_BLAAD</name>
<protein>
    <submittedName>
        <fullName evidence="1">ARAD1A16874p</fullName>
    </submittedName>
</protein>
<gene>
    <name evidence="1" type="ORF">GNLVRS02_ARAD1A16874g</name>
</gene>